<dbReference type="AlphaFoldDB" id="D2V3W1"/>
<dbReference type="InterPro" id="IPR006689">
    <property type="entry name" value="Small_GTPase_ARF/SAR"/>
</dbReference>
<evidence type="ECO:0000313" key="7">
    <source>
        <dbReference type="Proteomes" id="UP000006671"/>
    </source>
</evidence>
<dbReference type="KEGG" id="ngr:NAEGRDRAFT_30841"/>
<dbReference type="OMA" id="FNCESIV"/>
<evidence type="ECO:0000256" key="1">
    <source>
        <dbReference type="ARBA" id="ARBA00010290"/>
    </source>
</evidence>
<dbReference type="GeneID" id="8849868"/>
<evidence type="ECO:0000256" key="4">
    <source>
        <dbReference type="PIRSR" id="PIRSR606689-1"/>
    </source>
</evidence>
<gene>
    <name evidence="6" type="ORF">NAEGRDRAFT_30841</name>
</gene>
<dbReference type="PROSITE" id="PS51417">
    <property type="entry name" value="ARF"/>
    <property type="match status" value="1"/>
</dbReference>
<protein>
    <submittedName>
        <fullName evidence="6">ARF/SAR family small GTPase</fullName>
    </submittedName>
</protein>
<evidence type="ECO:0000256" key="2">
    <source>
        <dbReference type="ARBA" id="ARBA00022741"/>
    </source>
</evidence>
<dbReference type="GO" id="GO:0003924">
    <property type="term" value="F:GTPase activity"/>
    <property type="evidence" value="ECO:0007669"/>
    <property type="project" value="InterPro"/>
</dbReference>
<keyword evidence="5" id="KW-0479">Metal-binding</keyword>
<dbReference type="Proteomes" id="UP000006671">
    <property type="component" value="Unassembled WGS sequence"/>
</dbReference>
<dbReference type="SUPFAM" id="SSF52540">
    <property type="entry name" value="P-loop containing nucleoside triphosphate hydrolases"/>
    <property type="match status" value="1"/>
</dbReference>
<dbReference type="InterPro" id="IPR027417">
    <property type="entry name" value="P-loop_NTPase"/>
</dbReference>
<feature type="binding site" evidence="5">
    <location>
        <position position="86"/>
    </location>
    <ligand>
        <name>Mg(2+)</name>
        <dbReference type="ChEBI" id="CHEBI:18420"/>
    </ligand>
</feature>
<evidence type="ECO:0000256" key="5">
    <source>
        <dbReference type="PIRSR" id="PIRSR606689-2"/>
    </source>
</evidence>
<keyword evidence="2 4" id="KW-0547">Nucleotide-binding</keyword>
<keyword evidence="5" id="KW-0460">Magnesium</keyword>
<dbReference type="STRING" id="5762.D2V3W1"/>
<organism evidence="7">
    <name type="scientific">Naegleria gruberi</name>
    <name type="common">Amoeba</name>
    <dbReference type="NCBI Taxonomy" id="5762"/>
    <lineage>
        <taxon>Eukaryota</taxon>
        <taxon>Discoba</taxon>
        <taxon>Heterolobosea</taxon>
        <taxon>Tetramitia</taxon>
        <taxon>Eutetramitia</taxon>
        <taxon>Vahlkampfiidae</taxon>
        <taxon>Naegleria</taxon>
    </lineage>
</organism>
<dbReference type="PANTHER" id="PTHR11711">
    <property type="entry name" value="ADP RIBOSYLATION FACTOR-RELATED"/>
    <property type="match status" value="1"/>
</dbReference>
<feature type="binding site" evidence="4">
    <location>
        <begin position="49"/>
        <end position="56"/>
    </location>
    <ligand>
        <name>GTP</name>
        <dbReference type="ChEBI" id="CHEBI:37565"/>
    </ligand>
</feature>
<dbReference type="GO" id="GO:0005525">
    <property type="term" value="F:GTP binding"/>
    <property type="evidence" value="ECO:0007669"/>
    <property type="project" value="UniProtKB-KW"/>
</dbReference>
<reference evidence="6 7" key="1">
    <citation type="journal article" date="2010" name="Cell">
        <title>The genome of Naegleria gruberi illuminates early eukaryotic versatility.</title>
        <authorList>
            <person name="Fritz-Laylin L.K."/>
            <person name="Prochnik S.E."/>
            <person name="Ginger M.L."/>
            <person name="Dacks J.B."/>
            <person name="Carpenter M.L."/>
            <person name="Field M.C."/>
            <person name="Kuo A."/>
            <person name="Paredez A."/>
            <person name="Chapman J."/>
            <person name="Pham J."/>
            <person name="Shu S."/>
            <person name="Neupane R."/>
            <person name="Cipriano M."/>
            <person name="Mancuso J."/>
            <person name="Tu H."/>
            <person name="Salamov A."/>
            <person name="Lindquist E."/>
            <person name="Shapiro H."/>
            <person name="Lucas S."/>
            <person name="Grigoriev I.V."/>
            <person name="Cande W.Z."/>
            <person name="Fulton C."/>
            <person name="Rokhsar D.S."/>
            <person name="Dawson S.C."/>
        </authorList>
    </citation>
    <scope>NUCLEOTIDE SEQUENCE [LARGE SCALE GENOMIC DNA]</scope>
    <source>
        <strain evidence="6 7">NEG-M</strain>
    </source>
</reference>
<dbReference type="FunFam" id="3.40.50.300:FF:001166">
    <property type="entry name" value="ADP-ribosylation factor D"/>
    <property type="match status" value="1"/>
</dbReference>
<feature type="binding site" evidence="5">
    <location>
        <position position="56"/>
    </location>
    <ligand>
        <name>Mg(2+)</name>
        <dbReference type="ChEBI" id="CHEBI:18420"/>
    </ligand>
</feature>
<dbReference type="InParanoid" id="D2V3W1"/>
<keyword evidence="3 4" id="KW-0342">GTP-binding</keyword>
<dbReference type="InterPro" id="IPR024156">
    <property type="entry name" value="Small_GTPase_ARF"/>
</dbReference>
<dbReference type="eggNOG" id="KOG0070">
    <property type="taxonomic scope" value="Eukaryota"/>
</dbReference>
<evidence type="ECO:0000313" key="6">
    <source>
        <dbReference type="EMBL" id="EFC48266.1"/>
    </source>
</evidence>
<feature type="binding site" evidence="4">
    <location>
        <position position="108"/>
    </location>
    <ligand>
        <name>GTP</name>
        <dbReference type="ChEBI" id="CHEBI:37565"/>
    </ligand>
</feature>
<proteinExistence type="inferred from homology"/>
<dbReference type="EMBL" id="GG738851">
    <property type="protein sequence ID" value="EFC48266.1"/>
    <property type="molecule type" value="Genomic_DNA"/>
</dbReference>
<keyword evidence="7" id="KW-1185">Reference proteome</keyword>
<dbReference type="VEuPathDB" id="AmoebaDB:NAEGRDRAFT_30841"/>
<accession>D2V3W1</accession>
<dbReference type="RefSeq" id="XP_002681010.1">
    <property type="nucleotide sequence ID" value="XM_002680964.1"/>
</dbReference>
<dbReference type="OrthoDB" id="2011769at2759"/>
<feature type="binding site" evidence="4">
    <location>
        <begin position="165"/>
        <end position="168"/>
    </location>
    <ligand>
        <name>GTP</name>
        <dbReference type="ChEBI" id="CHEBI:37565"/>
    </ligand>
</feature>
<dbReference type="Gene3D" id="3.40.50.300">
    <property type="entry name" value="P-loop containing nucleotide triphosphate hydrolases"/>
    <property type="match status" value="1"/>
</dbReference>
<dbReference type="Pfam" id="PF00025">
    <property type="entry name" value="Arf"/>
    <property type="match status" value="1"/>
</dbReference>
<dbReference type="CDD" id="cd00878">
    <property type="entry name" value="Arf_Arl"/>
    <property type="match status" value="1"/>
</dbReference>
<name>D2V3W1_NAEGR</name>
<dbReference type="GO" id="GO:0046872">
    <property type="term" value="F:metal ion binding"/>
    <property type="evidence" value="ECO:0007669"/>
    <property type="project" value="UniProtKB-KW"/>
</dbReference>
<dbReference type="SMART" id="SM00177">
    <property type="entry name" value="ARF"/>
    <property type="match status" value="1"/>
</dbReference>
<sequence>MAISTNLKNLVQKLPLVGQHAQHALDDLGIGGGNHQEKRKSQAKIVIIGLENSGKSSILSKLRKMKKQLWNKLKKQKNELPETNPTLGFNVDMFKYHDTSFTCFEIGGKFLKTKQLAKHYFENNHAVIFVIDSTDRNKIQEARDTIHSVMQDPLLSGCKLLVLANKQDLSESMEMDEMVKQLKLNDIKQKWNIYATSAKNGMGLFASFDWISLAD</sequence>
<dbReference type="SMART" id="SM00178">
    <property type="entry name" value="SAR"/>
    <property type="match status" value="1"/>
</dbReference>
<comment type="similarity">
    <text evidence="1">Belongs to the small GTPase superfamily. Arf family.</text>
</comment>
<evidence type="ECO:0000256" key="3">
    <source>
        <dbReference type="ARBA" id="ARBA00023134"/>
    </source>
</evidence>